<sequence>MRQLTAIIVGAGARGRFVYGSYAKKYPEQFKIVAVAEPNEERRSLAATEHGLSNDRLFSSWEEVLSNHRIADIAVISTQDRMHYEPTLKALALGYDVLLEKPMSPFPEEVIAMARASQTYNRLLTVSHVLRYTPFWSKIKETIASGEIGRIVSIQLSENVGYYHMAHSFVRGNWNKAEETSPMILQKSCHDMDILSWLIDRRCLNVNSYGSLLHFRPENAPSGSTYRCTDGCAVERECPYSARRIYEEDSSHEWSRFITNELTPAGIEQALLEGPFGRCVYRCDNNVVDHQVVNMEFEGGTTASFTMSGFTHDISRTVQIMGTLGEIRGYMEKNEIKLYPFGKEVVEVPLAVEEGGHGGGDEGLVREFLKEVRRENSGGGQGLTSAEASVQSHLMAFAAERSRLEGGHSVSITSINDQSICSVGS</sequence>
<evidence type="ECO:0000256" key="1">
    <source>
        <dbReference type="ARBA" id="ARBA00010928"/>
    </source>
</evidence>
<dbReference type="EMBL" id="CP051680">
    <property type="protein sequence ID" value="QJD88160.1"/>
    <property type="molecule type" value="Genomic_DNA"/>
</dbReference>
<dbReference type="InterPro" id="IPR004104">
    <property type="entry name" value="Gfo/Idh/MocA-like_OxRdtase_C"/>
</dbReference>
<dbReference type="InterPro" id="IPR036291">
    <property type="entry name" value="NAD(P)-bd_dom_sf"/>
</dbReference>
<dbReference type="InterPro" id="IPR051450">
    <property type="entry name" value="Gfo/Idh/MocA_Oxidoreductases"/>
</dbReference>
<dbReference type="SUPFAM" id="SSF55347">
    <property type="entry name" value="Glyceraldehyde-3-phosphate dehydrogenase-like, C-terminal domain"/>
    <property type="match status" value="1"/>
</dbReference>
<dbReference type="KEGG" id="cheb:HH215_14615"/>
<dbReference type="PANTHER" id="PTHR43377">
    <property type="entry name" value="BILIVERDIN REDUCTASE A"/>
    <property type="match status" value="1"/>
</dbReference>
<dbReference type="Pfam" id="PF01408">
    <property type="entry name" value="GFO_IDH_MocA"/>
    <property type="match status" value="1"/>
</dbReference>
<evidence type="ECO:0000259" key="2">
    <source>
        <dbReference type="Pfam" id="PF01408"/>
    </source>
</evidence>
<dbReference type="RefSeq" id="WP_169284399.1">
    <property type="nucleotide sequence ID" value="NZ_CP051680.1"/>
</dbReference>
<dbReference type="GO" id="GO:0000166">
    <property type="term" value="F:nucleotide binding"/>
    <property type="evidence" value="ECO:0007669"/>
    <property type="project" value="InterPro"/>
</dbReference>
<proteinExistence type="inferred from homology"/>
<name>A0A7Z2ZQL2_9BACL</name>
<dbReference type="Pfam" id="PF02894">
    <property type="entry name" value="GFO_IDH_MocA_C"/>
    <property type="match status" value="1"/>
</dbReference>
<feature type="domain" description="Gfo/Idh/MocA-like oxidoreductase N-terminal" evidence="2">
    <location>
        <begin position="7"/>
        <end position="128"/>
    </location>
</feature>
<dbReference type="SUPFAM" id="SSF51735">
    <property type="entry name" value="NAD(P)-binding Rossmann-fold domains"/>
    <property type="match status" value="1"/>
</dbReference>
<evidence type="ECO:0000259" key="3">
    <source>
        <dbReference type="Pfam" id="PF02894"/>
    </source>
</evidence>
<dbReference type="Gene3D" id="3.40.50.720">
    <property type="entry name" value="NAD(P)-binding Rossmann-like Domain"/>
    <property type="match status" value="1"/>
</dbReference>
<dbReference type="InterPro" id="IPR000683">
    <property type="entry name" value="Gfo/Idh/MocA-like_OxRdtase_N"/>
</dbReference>
<dbReference type="Proteomes" id="UP000502248">
    <property type="component" value="Chromosome"/>
</dbReference>
<reference evidence="4 5" key="1">
    <citation type="submission" date="2020-04" db="EMBL/GenBank/DDBJ databases">
        <title>Genome sequencing of novel species.</title>
        <authorList>
            <person name="Heo J."/>
            <person name="Kim S.-J."/>
            <person name="Kim J.-S."/>
            <person name="Hong S.-B."/>
            <person name="Kwon S.-W."/>
        </authorList>
    </citation>
    <scope>NUCLEOTIDE SEQUENCE [LARGE SCALE GENOMIC DNA]</scope>
    <source>
        <strain evidence="4 5">MFER-1</strain>
    </source>
</reference>
<feature type="domain" description="Gfo/Idh/MocA-like oxidoreductase C-terminal" evidence="3">
    <location>
        <begin position="140"/>
        <end position="406"/>
    </location>
</feature>
<keyword evidence="5" id="KW-1185">Reference proteome</keyword>
<dbReference type="Gene3D" id="3.30.360.10">
    <property type="entry name" value="Dihydrodipicolinate Reductase, domain 2"/>
    <property type="match status" value="1"/>
</dbReference>
<gene>
    <name evidence="4" type="ORF">HH215_14615</name>
</gene>
<protein>
    <submittedName>
        <fullName evidence="4">Gfo/Idh/MocA family oxidoreductase</fullName>
    </submittedName>
</protein>
<dbReference type="PANTHER" id="PTHR43377:SF2">
    <property type="entry name" value="BINDING ROSSMANN FOLD OXIDOREDUCTASE, PUTATIVE (AFU_ORTHOLOGUE AFUA_4G00560)-RELATED"/>
    <property type="match status" value="1"/>
</dbReference>
<organism evidence="4 5">
    <name type="scientific">Cohnella herbarum</name>
    <dbReference type="NCBI Taxonomy" id="2728023"/>
    <lineage>
        <taxon>Bacteria</taxon>
        <taxon>Bacillati</taxon>
        <taxon>Bacillota</taxon>
        <taxon>Bacilli</taxon>
        <taxon>Bacillales</taxon>
        <taxon>Paenibacillaceae</taxon>
        <taxon>Cohnella</taxon>
    </lineage>
</organism>
<evidence type="ECO:0000313" key="5">
    <source>
        <dbReference type="Proteomes" id="UP000502248"/>
    </source>
</evidence>
<comment type="similarity">
    <text evidence="1">Belongs to the Gfo/Idh/MocA family.</text>
</comment>
<accession>A0A7Z2ZQL2</accession>
<evidence type="ECO:0000313" key="4">
    <source>
        <dbReference type="EMBL" id="QJD88160.1"/>
    </source>
</evidence>
<dbReference type="AlphaFoldDB" id="A0A7Z2ZQL2"/>